<proteinExistence type="predicted"/>
<evidence type="ECO:0000313" key="2">
    <source>
        <dbReference type="Proteomes" id="UP000887565"/>
    </source>
</evidence>
<keyword evidence="1" id="KW-0812">Transmembrane</keyword>
<accession>A0A915K0A9</accession>
<keyword evidence="1" id="KW-0472">Membrane</keyword>
<dbReference type="SUPFAM" id="SSF57302">
    <property type="entry name" value="Snake toxin-like"/>
    <property type="match status" value="1"/>
</dbReference>
<dbReference type="InterPro" id="IPR045860">
    <property type="entry name" value="Snake_toxin-like_sf"/>
</dbReference>
<sequence>MRSIFSLKNKDLDSNPFKVFTTLNREDGVTENSPLLMSTLFKVDFIASAIKCKKCEQKFDSCDIGECTGQSCVTIEASNAQSKIVVKKMCSKDKVQKTECFITFPDGIESIQCQCAYDFCNADRELAKIGLKVPVGGGPNVGRNDDGRYYDSRKIRTSSASSTNLYSYRNILLYIFLIFYSFWI</sequence>
<dbReference type="AlphaFoldDB" id="A0A915K0A9"/>
<feature type="transmembrane region" description="Helical" evidence="1">
    <location>
        <begin position="166"/>
        <end position="183"/>
    </location>
</feature>
<protein>
    <submittedName>
        <fullName evidence="3">Uncharacterized protein</fullName>
    </submittedName>
</protein>
<dbReference type="WBParaSite" id="nRc.2.0.1.t31739-RA">
    <property type="protein sequence ID" value="nRc.2.0.1.t31739-RA"/>
    <property type="gene ID" value="nRc.2.0.1.g31739"/>
</dbReference>
<evidence type="ECO:0000313" key="3">
    <source>
        <dbReference type="WBParaSite" id="nRc.2.0.1.t31739-RA"/>
    </source>
</evidence>
<keyword evidence="1" id="KW-1133">Transmembrane helix</keyword>
<reference evidence="3" key="1">
    <citation type="submission" date="2022-11" db="UniProtKB">
        <authorList>
            <consortium name="WormBaseParasite"/>
        </authorList>
    </citation>
    <scope>IDENTIFICATION</scope>
</reference>
<evidence type="ECO:0000256" key="1">
    <source>
        <dbReference type="SAM" id="Phobius"/>
    </source>
</evidence>
<dbReference type="Proteomes" id="UP000887565">
    <property type="component" value="Unplaced"/>
</dbReference>
<organism evidence="2 3">
    <name type="scientific">Romanomermis culicivorax</name>
    <name type="common">Nematode worm</name>
    <dbReference type="NCBI Taxonomy" id="13658"/>
    <lineage>
        <taxon>Eukaryota</taxon>
        <taxon>Metazoa</taxon>
        <taxon>Ecdysozoa</taxon>
        <taxon>Nematoda</taxon>
        <taxon>Enoplea</taxon>
        <taxon>Dorylaimia</taxon>
        <taxon>Mermithida</taxon>
        <taxon>Mermithoidea</taxon>
        <taxon>Mermithidae</taxon>
        <taxon>Romanomermis</taxon>
    </lineage>
</organism>
<keyword evidence="2" id="KW-1185">Reference proteome</keyword>
<name>A0A915K0A9_ROMCU</name>